<feature type="compositionally biased region" description="Basic and acidic residues" evidence="1">
    <location>
        <begin position="22"/>
        <end position="34"/>
    </location>
</feature>
<feature type="region of interest" description="Disordered" evidence="1">
    <location>
        <begin position="1"/>
        <end position="270"/>
    </location>
</feature>
<feature type="compositionally biased region" description="Basic and acidic residues" evidence="1">
    <location>
        <begin position="65"/>
        <end position="79"/>
    </location>
</feature>
<evidence type="ECO:0000313" key="3">
    <source>
        <dbReference type="Proteomes" id="UP000193689"/>
    </source>
</evidence>
<dbReference type="EMBL" id="MCFJ01000002">
    <property type="protein sequence ID" value="ORY70256.1"/>
    <property type="molecule type" value="Genomic_DNA"/>
</dbReference>
<dbReference type="AlphaFoldDB" id="A0A1Y2EG68"/>
<feature type="compositionally biased region" description="Polar residues" evidence="1">
    <location>
        <begin position="247"/>
        <end position="269"/>
    </location>
</feature>
<dbReference type="RefSeq" id="XP_040720206.1">
    <property type="nucleotide sequence ID" value="XM_040859446.1"/>
</dbReference>
<feature type="region of interest" description="Disordered" evidence="1">
    <location>
        <begin position="330"/>
        <end position="446"/>
    </location>
</feature>
<feature type="compositionally biased region" description="Polar residues" evidence="1">
    <location>
        <begin position="51"/>
        <end position="64"/>
    </location>
</feature>
<dbReference type="GeneID" id="63775658"/>
<name>A0A1Y2EG68_9PEZI</name>
<feature type="compositionally biased region" description="Low complexity" evidence="1">
    <location>
        <begin position="163"/>
        <end position="193"/>
    </location>
</feature>
<dbReference type="OrthoDB" id="5209965at2759"/>
<accession>A0A1Y2EG68</accession>
<feature type="compositionally biased region" description="Basic and acidic residues" evidence="1">
    <location>
        <begin position="118"/>
        <end position="135"/>
    </location>
</feature>
<sequence length="731" mass="78880">MQSSSRVPTGRLGDGFNPGKVGRKESRRRDDRESLQNNGSTREAGNKPLRTGTNASTISQSRPMEQSDAHSSDAGRSRDAANSTDTVEHDQDPSQYRQPGSRVPTGRLGDDLNPGKLGRKESRRLGQDGRYERGSLDAGTTLGSLPNTESERGLDSETGAEGGSSLAELSESSPIGNPTDDSAPSPLPASSPSQTRPDTPRSYGVRHNARGQGLDLGLVPEPLNTGSQGTRTSSRDHGPISLDDKTSSQIQKNARASKLSGQSLKSTASLDRKYGKHIVDVIRTKTKAGATAIKYLVSYQGLEPDQDEWLTPTQLGDDFADLLKAFYQRSRPGSESSDTDGVGSYLLLPRPSRDGRASHGGSFDIHNAVSAPEGAASLRPHHRAKGTRGEETIVPTRQAHHEQIRVPTAVSMSRRPSESTQASRGGNMPHDNDNHSIGRATGRKQPKVHRMLPVGIMTPPANPNSKQQHPRPIRAIPSVGYIGTSREAPADHQCPWRDQYASELWNLQQHQQPSGGGAYPLYGHGRRMSHNYVQYGHTPALVDPSYALDSRYAAANLAPVTTGLPQILVGAPGPGLQQTPDSWIHQQQHYCAGHEVLDGAMLVPRHGIPYPYPHMDSPHRVDANAAGTALQTTGLWVPDTASLSQSQQQQQQVETDSFVSGRASTHQHQQQGKDDEEDRGMEVGLPQVQGLTIVMHVRGKEDVVVNTDLSQGITSGQGTLEDHNTLDSTTE</sequence>
<proteinExistence type="predicted"/>
<comment type="caution">
    <text evidence="2">The sequence shown here is derived from an EMBL/GenBank/DDBJ whole genome shotgun (WGS) entry which is preliminary data.</text>
</comment>
<gene>
    <name evidence="2" type="ORF">BCR38DRAFT_421545</name>
</gene>
<dbReference type="InParanoid" id="A0A1Y2EG68"/>
<feature type="compositionally biased region" description="Basic and acidic residues" evidence="1">
    <location>
        <begin position="233"/>
        <end position="246"/>
    </location>
</feature>
<feature type="region of interest" description="Disordered" evidence="1">
    <location>
        <begin position="641"/>
        <end position="680"/>
    </location>
</feature>
<organism evidence="2 3">
    <name type="scientific">Pseudomassariella vexata</name>
    <dbReference type="NCBI Taxonomy" id="1141098"/>
    <lineage>
        <taxon>Eukaryota</taxon>
        <taxon>Fungi</taxon>
        <taxon>Dikarya</taxon>
        <taxon>Ascomycota</taxon>
        <taxon>Pezizomycotina</taxon>
        <taxon>Sordariomycetes</taxon>
        <taxon>Xylariomycetidae</taxon>
        <taxon>Amphisphaeriales</taxon>
        <taxon>Pseudomassariaceae</taxon>
        <taxon>Pseudomassariella</taxon>
    </lineage>
</organism>
<keyword evidence="3" id="KW-1185">Reference proteome</keyword>
<evidence type="ECO:0000313" key="2">
    <source>
        <dbReference type="EMBL" id="ORY70256.1"/>
    </source>
</evidence>
<protein>
    <recommendedName>
        <fullName evidence="4">Chromo domain-containing protein</fullName>
    </recommendedName>
</protein>
<dbReference type="Proteomes" id="UP000193689">
    <property type="component" value="Unassembled WGS sequence"/>
</dbReference>
<feature type="compositionally biased region" description="Polar residues" evidence="1">
    <location>
        <begin position="653"/>
        <end position="670"/>
    </location>
</feature>
<evidence type="ECO:0008006" key="4">
    <source>
        <dbReference type="Google" id="ProtNLM"/>
    </source>
</evidence>
<evidence type="ECO:0000256" key="1">
    <source>
        <dbReference type="SAM" id="MobiDB-lite"/>
    </source>
</evidence>
<reference evidence="2 3" key="1">
    <citation type="submission" date="2016-07" db="EMBL/GenBank/DDBJ databases">
        <title>Pervasive Adenine N6-methylation of Active Genes in Fungi.</title>
        <authorList>
            <consortium name="DOE Joint Genome Institute"/>
            <person name="Mondo S.J."/>
            <person name="Dannebaum R.O."/>
            <person name="Kuo R.C."/>
            <person name="Labutti K."/>
            <person name="Haridas S."/>
            <person name="Kuo A."/>
            <person name="Salamov A."/>
            <person name="Ahrendt S.R."/>
            <person name="Lipzen A."/>
            <person name="Sullivan W."/>
            <person name="Andreopoulos W.B."/>
            <person name="Clum A."/>
            <person name="Lindquist E."/>
            <person name="Daum C."/>
            <person name="Ramamoorthy G.K."/>
            <person name="Gryganskyi A."/>
            <person name="Culley D."/>
            <person name="Magnuson J.K."/>
            <person name="James T.Y."/>
            <person name="O'Malley M.A."/>
            <person name="Stajich J.E."/>
            <person name="Spatafora J.W."/>
            <person name="Visel A."/>
            <person name="Grigoriev I.V."/>
        </authorList>
    </citation>
    <scope>NUCLEOTIDE SEQUENCE [LARGE SCALE GENOMIC DNA]</scope>
    <source>
        <strain evidence="2 3">CBS 129021</strain>
    </source>
</reference>
<feature type="region of interest" description="Disordered" evidence="1">
    <location>
        <begin position="712"/>
        <end position="731"/>
    </location>
</feature>